<reference evidence="2 3" key="1">
    <citation type="journal article" date="2007" name="Science">
        <title>The Chlamydomonas genome reveals the evolution of key animal and plant functions.</title>
        <authorList>
            <person name="Merchant S.S."/>
            <person name="Prochnik S.E."/>
            <person name="Vallon O."/>
            <person name="Harris E.H."/>
            <person name="Karpowicz S.J."/>
            <person name="Witman G.B."/>
            <person name="Terry A."/>
            <person name="Salamov A."/>
            <person name="Fritz-Laylin L.K."/>
            <person name="Marechal-Drouard L."/>
            <person name="Marshall W.F."/>
            <person name="Qu L.H."/>
            <person name="Nelson D.R."/>
            <person name="Sanderfoot A.A."/>
            <person name="Spalding M.H."/>
            <person name="Kapitonov V.V."/>
            <person name="Ren Q."/>
            <person name="Ferris P."/>
            <person name="Lindquist E."/>
            <person name="Shapiro H."/>
            <person name="Lucas S.M."/>
            <person name="Grimwood J."/>
            <person name="Schmutz J."/>
            <person name="Cardol P."/>
            <person name="Cerutti H."/>
            <person name="Chanfreau G."/>
            <person name="Chen C.L."/>
            <person name="Cognat V."/>
            <person name="Croft M.T."/>
            <person name="Dent R."/>
            <person name="Dutcher S."/>
            <person name="Fernandez E."/>
            <person name="Fukuzawa H."/>
            <person name="Gonzalez-Ballester D."/>
            <person name="Gonzalez-Halphen D."/>
            <person name="Hallmann A."/>
            <person name="Hanikenne M."/>
            <person name="Hippler M."/>
            <person name="Inwood W."/>
            <person name="Jabbari K."/>
            <person name="Kalanon M."/>
            <person name="Kuras R."/>
            <person name="Lefebvre P.A."/>
            <person name="Lemaire S.D."/>
            <person name="Lobanov A.V."/>
            <person name="Lohr M."/>
            <person name="Manuell A."/>
            <person name="Meier I."/>
            <person name="Mets L."/>
            <person name="Mittag M."/>
            <person name="Mittelmeier T."/>
            <person name="Moroney J.V."/>
            <person name="Moseley J."/>
            <person name="Napoli C."/>
            <person name="Nedelcu A.M."/>
            <person name="Niyogi K."/>
            <person name="Novoselov S.V."/>
            <person name="Paulsen I.T."/>
            <person name="Pazour G."/>
            <person name="Purton S."/>
            <person name="Ral J.P."/>
            <person name="Riano-Pachon D.M."/>
            <person name="Riekhof W."/>
            <person name="Rymarquis L."/>
            <person name="Schroda M."/>
            <person name="Stern D."/>
            <person name="Umen J."/>
            <person name="Willows R."/>
            <person name="Wilson N."/>
            <person name="Zimmer S.L."/>
            <person name="Allmer J."/>
            <person name="Balk J."/>
            <person name="Bisova K."/>
            <person name="Chen C.J."/>
            <person name="Elias M."/>
            <person name="Gendler K."/>
            <person name="Hauser C."/>
            <person name="Lamb M.R."/>
            <person name="Ledford H."/>
            <person name="Long J.C."/>
            <person name="Minagawa J."/>
            <person name="Page M.D."/>
            <person name="Pan J."/>
            <person name="Pootakham W."/>
            <person name="Roje S."/>
            <person name="Rose A."/>
            <person name="Stahlberg E."/>
            <person name="Terauchi A.M."/>
            <person name="Yang P."/>
            <person name="Ball S."/>
            <person name="Bowler C."/>
            <person name="Dieckmann C.L."/>
            <person name="Gladyshev V.N."/>
            <person name="Green P."/>
            <person name="Jorgensen R."/>
            <person name="Mayfield S."/>
            <person name="Mueller-Roeber B."/>
            <person name="Rajamani S."/>
            <person name="Sayre R.T."/>
            <person name="Brokstein P."/>
            <person name="Dubchak I."/>
            <person name="Goodstein D."/>
            <person name="Hornick L."/>
            <person name="Huang Y.W."/>
            <person name="Jhaveri J."/>
            <person name="Luo Y."/>
            <person name="Martinez D."/>
            <person name="Ngau W.C."/>
            <person name="Otillar B."/>
            <person name="Poliakov A."/>
            <person name="Porter A."/>
            <person name="Szajkowski L."/>
            <person name="Werner G."/>
            <person name="Zhou K."/>
            <person name="Grigoriev I.V."/>
            <person name="Rokhsar D.S."/>
            <person name="Grossman A.R."/>
        </authorList>
    </citation>
    <scope>NUCLEOTIDE SEQUENCE [LARGE SCALE GENOMIC DNA]</scope>
    <source>
        <strain evidence="3">CC-503</strain>
    </source>
</reference>
<dbReference type="RefSeq" id="XP_042921804.1">
    <property type="nucleotide sequence ID" value="XM_043064803.1"/>
</dbReference>
<name>A0A2K3DGH2_CHLRE</name>
<dbReference type="EMBL" id="CM008969">
    <property type="protein sequence ID" value="PNW79622.1"/>
    <property type="molecule type" value="Genomic_DNA"/>
</dbReference>
<accession>A0A2K3DGH2</accession>
<evidence type="ECO:0000313" key="2">
    <source>
        <dbReference type="EMBL" id="PNW79622.1"/>
    </source>
</evidence>
<protein>
    <submittedName>
        <fullName evidence="2">Uncharacterized protein</fullName>
    </submittedName>
</protein>
<evidence type="ECO:0000313" key="3">
    <source>
        <dbReference type="Proteomes" id="UP000006906"/>
    </source>
</evidence>
<feature type="compositionally biased region" description="Basic and acidic residues" evidence="1">
    <location>
        <begin position="66"/>
        <end position="76"/>
    </location>
</feature>
<feature type="region of interest" description="Disordered" evidence="1">
    <location>
        <begin position="66"/>
        <end position="88"/>
    </location>
</feature>
<dbReference type="GeneID" id="66054298"/>
<evidence type="ECO:0000256" key="1">
    <source>
        <dbReference type="SAM" id="MobiDB-lite"/>
    </source>
</evidence>
<sequence>MDLYKTGRLHAATHAAGAPATSTLQKTWHLRGRRVSPFSPHLDEDLETPPGRWLIKAHESLRSDVCKVKASQERKGQVPFGSGRGSTH</sequence>
<dbReference type="KEGG" id="cre:CHLRE_08g360444v5"/>
<dbReference type="AlphaFoldDB" id="A0A2K3DGH2"/>
<dbReference type="InParanoid" id="A0A2K3DGH2"/>
<dbReference type="Proteomes" id="UP000006906">
    <property type="component" value="Chromosome 8"/>
</dbReference>
<keyword evidence="3" id="KW-1185">Reference proteome</keyword>
<proteinExistence type="predicted"/>
<organism evidence="2 3">
    <name type="scientific">Chlamydomonas reinhardtii</name>
    <name type="common">Chlamydomonas smithii</name>
    <dbReference type="NCBI Taxonomy" id="3055"/>
    <lineage>
        <taxon>Eukaryota</taxon>
        <taxon>Viridiplantae</taxon>
        <taxon>Chlorophyta</taxon>
        <taxon>core chlorophytes</taxon>
        <taxon>Chlorophyceae</taxon>
        <taxon>CS clade</taxon>
        <taxon>Chlamydomonadales</taxon>
        <taxon>Chlamydomonadaceae</taxon>
        <taxon>Chlamydomonas</taxon>
    </lineage>
</organism>
<dbReference type="Gramene" id="PNW79622">
    <property type="protein sequence ID" value="PNW79622"/>
    <property type="gene ID" value="CHLRE_08g360444v5"/>
</dbReference>
<gene>
    <name evidence="2" type="ORF">CHLRE_08g360444v5</name>
</gene>